<evidence type="ECO:0000313" key="1">
    <source>
        <dbReference type="EMBL" id="MBL1121011.1"/>
    </source>
</evidence>
<accession>A0ABS1Q8K5</accession>
<evidence type="ECO:0000313" key="2">
    <source>
        <dbReference type="Proteomes" id="UP000621510"/>
    </source>
</evidence>
<keyword evidence="2" id="KW-1185">Reference proteome</keyword>
<dbReference type="EMBL" id="JAERRG010000088">
    <property type="protein sequence ID" value="MBL1121011.1"/>
    <property type="molecule type" value="Genomic_DNA"/>
</dbReference>
<name>A0ABS1Q8K5_9ACTN</name>
<sequence>MLDKHPSDAELRSTFAVLLDSVCSGSGMYTHSGLDTETEEALWSIARAYPDVPDSSVAAARAAFAGQLDGSNVAAEKAEIARKVAEFNRKKRHGRAN</sequence>
<dbReference type="Proteomes" id="UP000621510">
    <property type="component" value="Unassembled WGS sequence"/>
</dbReference>
<proteinExistence type="predicted"/>
<comment type="caution">
    <text evidence="1">The sequence shown here is derived from an EMBL/GenBank/DDBJ whole genome shotgun (WGS) entry which is preliminary data.</text>
</comment>
<dbReference type="RefSeq" id="WP_201858752.1">
    <property type="nucleotide sequence ID" value="NZ_JAERRG010000088.1"/>
</dbReference>
<reference evidence="1 2" key="1">
    <citation type="submission" date="2021-01" db="EMBL/GenBank/DDBJ databases">
        <title>WGS of actinomycetes isolated from Thailand.</title>
        <authorList>
            <person name="Thawai C."/>
        </authorList>
    </citation>
    <scope>NUCLEOTIDE SEQUENCE [LARGE SCALE GENOMIC DNA]</scope>
    <source>
        <strain evidence="1 2">CA3R110</strain>
    </source>
</reference>
<protein>
    <submittedName>
        <fullName evidence="1">Uncharacterized protein</fullName>
    </submittedName>
</protein>
<gene>
    <name evidence="1" type="ORF">JK364_53610</name>
</gene>
<organism evidence="1 2">
    <name type="scientific">Streptomyces endocoffeicus</name>
    <dbReference type="NCBI Taxonomy" id="2898945"/>
    <lineage>
        <taxon>Bacteria</taxon>
        <taxon>Bacillati</taxon>
        <taxon>Actinomycetota</taxon>
        <taxon>Actinomycetes</taxon>
        <taxon>Kitasatosporales</taxon>
        <taxon>Streptomycetaceae</taxon>
        <taxon>Streptomyces</taxon>
    </lineage>
</organism>